<feature type="compositionally biased region" description="Acidic residues" evidence="1">
    <location>
        <begin position="1249"/>
        <end position="1259"/>
    </location>
</feature>
<evidence type="ECO:0000313" key="2">
    <source>
        <dbReference type="EMBL" id="KZC05364.1"/>
    </source>
</evidence>
<feature type="region of interest" description="Disordered" evidence="1">
    <location>
        <begin position="1230"/>
        <end position="1265"/>
    </location>
</feature>
<feature type="compositionally biased region" description="Basic and acidic residues" evidence="1">
    <location>
        <begin position="2001"/>
        <end position="2018"/>
    </location>
</feature>
<evidence type="ECO:0000313" key="3">
    <source>
        <dbReference type="Proteomes" id="UP000076502"/>
    </source>
</evidence>
<organism evidence="2 3">
    <name type="scientific">Dufourea novaeangliae</name>
    <name type="common">Sweat bee</name>
    <dbReference type="NCBI Taxonomy" id="178035"/>
    <lineage>
        <taxon>Eukaryota</taxon>
        <taxon>Metazoa</taxon>
        <taxon>Ecdysozoa</taxon>
        <taxon>Arthropoda</taxon>
        <taxon>Hexapoda</taxon>
        <taxon>Insecta</taxon>
        <taxon>Pterygota</taxon>
        <taxon>Neoptera</taxon>
        <taxon>Endopterygota</taxon>
        <taxon>Hymenoptera</taxon>
        <taxon>Apocrita</taxon>
        <taxon>Aculeata</taxon>
        <taxon>Apoidea</taxon>
        <taxon>Anthophila</taxon>
        <taxon>Halictidae</taxon>
        <taxon>Rophitinae</taxon>
        <taxon>Dufourea</taxon>
    </lineage>
</organism>
<feature type="region of interest" description="Disordered" evidence="1">
    <location>
        <begin position="1984"/>
        <end position="2028"/>
    </location>
</feature>
<dbReference type="STRING" id="178035.A0A154P202"/>
<dbReference type="PANTHER" id="PTHR22928:SF3">
    <property type="entry name" value="TELOMERE-ASSOCIATED PROTEIN RIF1"/>
    <property type="match status" value="1"/>
</dbReference>
<feature type="compositionally biased region" description="Basic residues" evidence="1">
    <location>
        <begin position="1041"/>
        <end position="1052"/>
    </location>
</feature>
<dbReference type="OrthoDB" id="5399929at2759"/>
<feature type="compositionally biased region" description="Basic and acidic residues" evidence="1">
    <location>
        <begin position="1230"/>
        <end position="1239"/>
    </location>
</feature>
<gene>
    <name evidence="2" type="ORF">WN55_05393</name>
</gene>
<feature type="compositionally biased region" description="Basic and acidic residues" evidence="1">
    <location>
        <begin position="1376"/>
        <end position="1396"/>
    </location>
</feature>
<keyword evidence="3" id="KW-1185">Reference proteome</keyword>
<sequence>MASNIQSFPRMLKMLRENSNIKDKHEALTYIRSNSKKLETTKAIKEEQYKELCKLVIDAFANGNIDIQNEAYETLNVIIQDFRDHSLNLFETMWQISHKNRLKILKLLEVVEDNAISTVAYDTHTVNFFNNCMCTIKTNTMPWIAPTACIDNIQALIKAENKPLSDDQRLEEETINYCMILLRRLYKVAGITSDSKVERFNALLLDKIMLLAYMGHKRQRGPALKLLQQALATDVTSHIRTKLSDAWAEYKAALQSMYCKRMLLLVSACELDWTTQWNISIQFLGVDLHRGAGLINNLLSVEEKAFKSIDTVIRRQAFLSWKLLVDNFALDPQELATARRIKLLCIPLNAKNSKNELIALTKLEVWWHVIVKLYKDICKFVNPVITQFLNFCFGPLGDTPLLSSKFEIVASPGKRFYKTKIIAVDALCQLLVTKQENNAVFSPILEERLPHSMSNSVFQECYTSVIHSVGEALLVLSQLTDAEMKNRYQLGKILWSSLVNYVQESKAETKELVYKDLILVITELTNYAADKPMIRNLILDTIIFDITKLNQHFNFEDNILLGLVLRFLQVPLLTDANKIHYEILKSLFFQCIKSEIKDAYYSDAFKYLKDIYEKLSTLLSAEQKNESIIFELWLILAEVLIQYMKDLQDINEGNATEHNLKTVESIVIFPFMYMKELMKVWKLLYKQFEMRADLIKTVKTNQILLSVANAMQCCIVKNEKSCCLITKSLDTLLSTINYTFLLANIEVPSIIQLIVQLITCSLSNKNTTDCESALKALSAVLITIYGHNPQKVVSYLQVCKPAIELILLSSMDTIYKEVSSTWETVDYVFIKTDVKFDVSRLTEHQKESLKRRRDDIPALYNDLSQSSSQDTQNLQEWFDRKNKALEETEKTHTKKDNISMKNVLNHDANKENKIEIKESEIIDKATIQSDTKLVDHVGQNVTVEFVQNIKGDIENHENFTMKDVKVVEAESSSNCIADNTNLASQIENKDNGQRLSPSILDNGKRRNRSSTIIRSSNSSNLEEINNQPEQSTSTRAVERKLRTKVIQHKSKMLNKQGLPSNVHTKSFDMEKRGIKRKSTSDSESESTTQRRRRKTMPSETATDSDSSKSTESDNIAMYMEGLIDDGNLSQRTRNEISRLRINMIFDSPLPNSRRSKGHDDHIKEGVAKKQSPESKGTKPKFIDIKTGDSLRKTQRNTNKDLIKTQHVSRRGRPKVYSSTLKLGLTVDRHHDVTESENTKKTLQTKTNEAEEEQKLEEENQAGNNIRTDVSRTGVTDIECDKNGECNSEVGNKDLDSDGNIETTQDAKSVEQLTQTRDDTQDIIENSQELSELQKKCNEKQCFIKINKIGELCNSMKFQDVMVEDEEIADTASNSCDNDHNEVSKDDAKESEKISEVDTNKPKILTPTAENNSCDNVEVPKINEGSLMKSVIGFLSPKSNTKRLKFKSYSAQGRAAHMLGLVTKQARMETEGNIINIDDEAATKKVKLKDVESETVFGKKERGSTFKEADKVTATCSSRQEKIFNNMRSSDYCSSPPIKLFSNLKNDGEKFVSKVDKSVDSVSIQTDIQSEKVMEETSIEMDELPILEWSSANPPSLTASPSCSILKRQRQSPPVIEPECTTPKRKRVSFADPPVSMEMGYETGTSDSPHRVNKLTSRGLLGRKDSPLRMKQFKQRLIHIEIGKMECDEEIDTTNTSEVDLQCVRENELLTKIADELEYSENIAIDADNTQIPSSSAENDSTDLITAEEDAQTNNNTNTNDEHNISVENNSVEFSTTNDSITRHLFKSSINSENLEDTVDAGNLSGLNSTANSDEIFCGKFMRTSTQGVDSAEEQDTLPVTDSVFGSLPLSQDSQNTSEFDIEIPHPELLDSTLPLYPSLISCSEPVQCIIDKLTYPPWVQYLSTYFASRKLETVGDLARLSEREINRIPVKGNSKIECVKSVLKCFEKTHVTTETNDVTEYLNNAVNSKALISVNMDVSASETISQDQLSKKSSETIPNEDTSHTTDDVDITENKTTETSKNAAQQTLNEPVSSTLDVVTSEVDVGCSHASKTRAVSVLNASKTVASCTNRDSIYLPKPTVRKSTKSVEAQMALEDLLDEIDVNLVLESAVRRCTPEKILLQYKNKMRHVPQLELERETIRMLGSENRKNCNETTLKTACRACGINKVLLRLPDIFSAEKQFFVKVLNAYRQKIKTSDCLNILDFTEVKDTVCQKCTSSELAEMLSEKLKEEEQKGIKKPMTELSSLDAMLKRMPMDAIISHTVANDELIPSRVVLDIALQNNNPSDIAQALESQSAVVTKNIFDKLWSSQFAVEHIDRSNKSKEDLFKIFKAVSSKLSQQELLEAFYENMNAKITATEEKQ</sequence>
<protein>
    <submittedName>
        <fullName evidence="2">Telomere-associated protein RIF1</fullName>
    </submittedName>
</protein>
<dbReference type="GO" id="GO:0140445">
    <property type="term" value="C:chromosome, telomeric repeat region"/>
    <property type="evidence" value="ECO:0007669"/>
    <property type="project" value="TreeGrafter"/>
</dbReference>
<reference evidence="2 3" key="1">
    <citation type="submission" date="2015-07" db="EMBL/GenBank/DDBJ databases">
        <title>The genome of Dufourea novaeangliae.</title>
        <authorList>
            <person name="Pan H."/>
            <person name="Kapheim K."/>
        </authorList>
    </citation>
    <scope>NUCLEOTIDE SEQUENCE [LARGE SCALE GENOMIC DNA]</scope>
    <source>
        <strain evidence="2">0120121106</strain>
        <tissue evidence="2">Whole body</tissue>
    </source>
</reference>
<dbReference type="EMBL" id="KQ434791">
    <property type="protein sequence ID" value="KZC05364.1"/>
    <property type="molecule type" value="Genomic_DNA"/>
</dbReference>
<dbReference type="GO" id="GO:0000723">
    <property type="term" value="P:telomere maintenance"/>
    <property type="evidence" value="ECO:0007669"/>
    <property type="project" value="TreeGrafter"/>
</dbReference>
<dbReference type="GO" id="GO:0005634">
    <property type="term" value="C:nucleus"/>
    <property type="evidence" value="ECO:0007669"/>
    <property type="project" value="TreeGrafter"/>
</dbReference>
<dbReference type="Proteomes" id="UP000076502">
    <property type="component" value="Unassembled WGS sequence"/>
</dbReference>
<name>A0A154P202_DUFNO</name>
<feature type="compositionally biased region" description="Polar residues" evidence="1">
    <location>
        <begin position="2019"/>
        <end position="2028"/>
    </location>
</feature>
<feature type="region of interest" description="Disordered" evidence="1">
    <location>
        <begin position="1370"/>
        <end position="1396"/>
    </location>
</feature>
<proteinExistence type="predicted"/>
<feature type="region of interest" description="Disordered" evidence="1">
    <location>
        <begin position="987"/>
        <end position="1113"/>
    </location>
</feature>
<evidence type="ECO:0000256" key="1">
    <source>
        <dbReference type="SAM" id="MobiDB-lite"/>
    </source>
</evidence>
<dbReference type="PANTHER" id="PTHR22928">
    <property type="entry name" value="TELOMERE-ASSOCIATED PROTEIN RIF1"/>
    <property type="match status" value="1"/>
</dbReference>
<feature type="compositionally biased region" description="Basic and acidic residues" evidence="1">
    <location>
        <begin position="1157"/>
        <end position="1181"/>
    </location>
</feature>
<accession>A0A154P202</accession>
<feature type="region of interest" description="Disordered" evidence="1">
    <location>
        <begin position="1147"/>
        <end position="1181"/>
    </location>
</feature>
<feature type="compositionally biased region" description="Low complexity" evidence="1">
    <location>
        <begin position="1009"/>
        <end position="1026"/>
    </location>
</feature>